<reference evidence="1 2" key="1">
    <citation type="journal article" date="2021" name="BMC Genomics">
        <title>Datura genome reveals duplications of psychoactive alkaloid biosynthetic genes and high mutation rate following tissue culture.</title>
        <authorList>
            <person name="Rajewski A."/>
            <person name="Carter-House D."/>
            <person name="Stajich J."/>
            <person name="Litt A."/>
        </authorList>
    </citation>
    <scope>NUCLEOTIDE SEQUENCE [LARGE SCALE GENOMIC DNA]</scope>
    <source>
        <strain evidence="1">AR-01</strain>
    </source>
</reference>
<name>A0ABS8RKG1_DATST</name>
<dbReference type="Proteomes" id="UP000823775">
    <property type="component" value="Unassembled WGS sequence"/>
</dbReference>
<dbReference type="EMBL" id="JACEIK010000029">
    <property type="protein sequence ID" value="MCD7447112.1"/>
    <property type="molecule type" value="Genomic_DNA"/>
</dbReference>
<evidence type="ECO:0000313" key="2">
    <source>
        <dbReference type="Proteomes" id="UP000823775"/>
    </source>
</evidence>
<gene>
    <name evidence="1" type="ORF">HAX54_023857</name>
</gene>
<evidence type="ECO:0000313" key="1">
    <source>
        <dbReference type="EMBL" id="MCD7447112.1"/>
    </source>
</evidence>
<accession>A0ABS8RKG1</accession>
<keyword evidence="2" id="KW-1185">Reference proteome</keyword>
<proteinExistence type="predicted"/>
<sequence>MRWFHEALGMLCHDYANKHEWVHRFVKGLTLPLYMEAKATSGIRYTFFQVVNHGAGWPRGCVARSMEMSKGPTIRVVSVVLGPRSSCQPFRISAPVLARELGHFAREYFEFRRKSVRVNWFGPYGFGATS</sequence>
<protein>
    <submittedName>
        <fullName evidence="1">Uncharacterized protein</fullName>
    </submittedName>
</protein>
<organism evidence="1 2">
    <name type="scientific">Datura stramonium</name>
    <name type="common">Jimsonweed</name>
    <name type="synonym">Common thornapple</name>
    <dbReference type="NCBI Taxonomy" id="4076"/>
    <lineage>
        <taxon>Eukaryota</taxon>
        <taxon>Viridiplantae</taxon>
        <taxon>Streptophyta</taxon>
        <taxon>Embryophyta</taxon>
        <taxon>Tracheophyta</taxon>
        <taxon>Spermatophyta</taxon>
        <taxon>Magnoliopsida</taxon>
        <taxon>eudicotyledons</taxon>
        <taxon>Gunneridae</taxon>
        <taxon>Pentapetalae</taxon>
        <taxon>asterids</taxon>
        <taxon>lamiids</taxon>
        <taxon>Solanales</taxon>
        <taxon>Solanaceae</taxon>
        <taxon>Solanoideae</taxon>
        <taxon>Datureae</taxon>
        <taxon>Datura</taxon>
    </lineage>
</organism>
<comment type="caution">
    <text evidence="1">The sequence shown here is derived from an EMBL/GenBank/DDBJ whole genome shotgun (WGS) entry which is preliminary data.</text>
</comment>